<organism evidence="10 11">
    <name type="scientific">Calidris pygmaea</name>
    <name type="common">Spoon-billed sandpiper</name>
    <dbReference type="NCBI Taxonomy" id="425635"/>
    <lineage>
        <taxon>Eukaryota</taxon>
        <taxon>Metazoa</taxon>
        <taxon>Chordata</taxon>
        <taxon>Craniata</taxon>
        <taxon>Vertebrata</taxon>
        <taxon>Euteleostomi</taxon>
        <taxon>Archelosauria</taxon>
        <taxon>Archosauria</taxon>
        <taxon>Dinosauria</taxon>
        <taxon>Saurischia</taxon>
        <taxon>Theropoda</taxon>
        <taxon>Coelurosauria</taxon>
        <taxon>Aves</taxon>
        <taxon>Neognathae</taxon>
        <taxon>Neoaves</taxon>
        <taxon>Charadriiformes</taxon>
        <taxon>Scolopacidae</taxon>
        <taxon>Calidris</taxon>
    </lineage>
</organism>
<keyword evidence="8" id="KW-0206">Cytoskeleton</keyword>
<reference evidence="10" key="1">
    <citation type="submission" date="2025-08" db="UniProtKB">
        <authorList>
            <consortium name="Ensembl"/>
        </authorList>
    </citation>
    <scope>IDENTIFICATION</scope>
</reference>
<name>A0A8C3KHQ7_9CHAR</name>
<dbReference type="InterPro" id="IPR038774">
    <property type="entry name" value="CEP162-like"/>
</dbReference>
<comment type="subcellular location">
    <subcellularLocation>
        <location evidence="1">Cytoplasm</location>
        <location evidence="1">Cytoskeleton</location>
        <location evidence="1">Microtubule organizing center</location>
        <location evidence="1">Centrosome</location>
        <location evidence="1">Centriole</location>
    </subcellularLocation>
</comment>
<keyword evidence="7" id="KW-0175">Coiled coil</keyword>
<evidence type="ECO:0000256" key="5">
    <source>
        <dbReference type="ARBA" id="ARBA00022701"/>
    </source>
</evidence>
<evidence type="ECO:0000256" key="8">
    <source>
        <dbReference type="ARBA" id="ARBA00023212"/>
    </source>
</evidence>
<reference evidence="10" key="2">
    <citation type="submission" date="2025-09" db="UniProtKB">
        <authorList>
            <consortium name="Ensembl"/>
        </authorList>
    </citation>
    <scope>IDENTIFICATION</scope>
</reference>
<evidence type="ECO:0000256" key="9">
    <source>
        <dbReference type="SAM" id="MobiDB-lite"/>
    </source>
</evidence>
<sequence length="68" mass="7813">MAHRISKEELDEQFEEFLKESLSDDSLGNSKKKSSVLETLGQPRKKETKKKDSVPWWISEEDSDDGGK</sequence>
<keyword evidence="5" id="KW-0493">Microtubule</keyword>
<dbReference type="GO" id="GO:0060271">
    <property type="term" value="P:cilium assembly"/>
    <property type="evidence" value="ECO:0007669"/>
    <property type="project" value="TreeGrafter"/>
</dbReference>
<evidence type="ECO:0000256" key="6">
    <source>
        <dbReference type="ARBA" id="ARBA00022794"/>
    </source>
</evidence>
<evidence type="ECO:0000256" key="2">
    <source>
        <dbReference type="ARBA" id="ARBA00009485"/>
    </source>
</evidence>
<evidence type="ECO:0000313" key="11">
    <source>
        <dbReference type="Proteomes" id="UP000694419"/>
    </source>
</evidence>
<proteinExistence type="inferred from homology"/>
<comment type="similarity">
    <text evidence="2">Belongs to the CEP162 family.</text>
</comment>
<dbReference type="GO" id="GO:0005654">
    <property type="term" value="C:nucleoplasm"/>
    <property type="evidence" value="ECO:0007669"/>
    <property type="project" value="TreeGrafter"/>
</dbReference>
<accession>A0A8C3KHQ7</accession>
<feature type="region of interest" description="Disordered" evidence="9">
    <location>
        <begin position="21"/>
        <end position="68"/>
    </location>
</feature>
<keyword evidence="11" id="KW-1185">Reference proteome</keyword>
<evidence type="ECO:0000256" key="4">
    <source>
        <dbReference type="ARBA" id="ARBA00022490"/>
    </source>
</evidence>
<feature type="compositionally biased region" description="Acidic residues" evidence="9">
    <location>
        <begin position="59"/>
        <end position="68"/>
    </location>
</feature>
<dbReference type="PANTHER" id="PTHR34031:SF1">
    <property type="entry name" value="CENTROSOMAL PROTEIN OF 162 KDA"/>
    <property type="match status" value="1"/>
</dbReference>
<evidence type="ECO:0000256" key="7">
    <source>
        <dbReference type="ARBA" id="ARBA00023054"/>
    </source>
</evidence>
<dbReference type="GO" id="GO:0005879">
    <property type="term" value="C:axonemal microtubule"/>
    <property type="evidence" value="ECO:0007669"/>
    <property type="project" value="TreeGrafter"/>
</dbReference>
<keyword evidence="4" id="KW-0963">Cytoplasm</keyword>
<dbReference type="GO" id="GO:0034451">
    <property type="term" value="C:centriolar satellite"/>
    <property type="evidence" value="ECO:0007669"/>
    <property type="project" value="TreeGrafter"/>
</dbReference>
<dbReference type="Proteomes" id="UP000694419">
    <property type="component" value="Unplaced"/>
</dbReference>
<evidence type="ECO:0000256" key="1">
    <source>
        <dbReference type="ARBA" id="ARBA00004114"/>
    </source>
</evidence>
<keyword evidence="6" id="KW-0970">Cilium biogenesis/degradation</keyword>
<dbReference type="GO" id="GO:0005814">
    <property type="term" value="C:centriole"/>
    <property type="evidence" value="ECO:0007669"/>
    <property type="project" value="UniProtKB-SubCell"/>
</dbReference>
<protein>
    <recommendedName>
        <fullName evidence="3">Centrosomal protein of 162 kDa</fullName>
    </recommendedName>
</protein>
<evidence type="ECO:0000313" key="10">
    <source>
        <dbReference type="Ensembl" id="ENSCPGP00000024012.1"/>
    </source>
</evidence>
<dbReference type="PANTHER" id="PTHR34031">
    <property type="entry name" value="CENTROSOMAL PROTEIN OF 162 KDA"/>
    <property type="match status" value="1"/>
</dbReference>
<evidence type="ECO:0000256" key="3">
    <source>
        <dbReference type="ARBA" id="ARBA00021406"/>
    </source>
</evidence>
<dbReference type="Ensembl" id="ENSCPGT00000026237.1">
    <property type="protein sequence ID" value="ENSCPGP00000024012.1"/>
    <property type="gene ID" value="ENSCPGG00000016589.1"/>
</dbReference>
<dbReference type="AlphaFoldDB" id="A0A8C3KHQ7"/>